<dbReference type="Gene3D" id="3.30.70.360">
    <property type="match status" value="1"/>
</dbReference>
<feature type="domain" description="Peptidase M20 dimerisation" evidence="6">
    <location>
        <begin position="169"/>
        <end position="260"/>
    </location>
</feature>
<keyword evidence="4" id="KW-0378">Hydrolase</keyword>
<dbReference type="Pfam" id="PF01546">
    <property type="entry name" value="Peptidase_M20"/>
    <property type="match status" value="1"/>
</dbReference>
<evidence type="ECO:0000256" key="4">
    <source>
        <dbReference type="ARBA" id="ARBA00022801"/>
    </source>
</evidence>
<dbReference type="InterPro" id="IPR050072">
    <property type="entry name" value="Peptidase_M20A"/>
</dbReference>
<gene>
    <name evidence="7" type="ORF">EMPS_04691</name>
</gene>
<evidence type="ECO:0000313" key="7">
    <source>
        <dbReference type="EMBL" id="GJJ72334.1"/>
    </source>
</evidence>
<dbReference type="InterPro" id="IPR036264">
    <property type="entry name" value="Bact_exopeptidase_dim_dom"/>
</dbReference>
<dbReference type="InterPro" id="IPR002933">
    <property type="entry name" value="Peptidase_M20"/>
</dbReference>
<proteinExistence type="inferred from homology"/>
<evidence type="ECO:0000313" key="8">
    <source>
        <dbReference type="Proteomes" id="UP000827284"/>
    </source>
</evidence>
<evidence type="ECO:0000259" key="6">
    <source>
        <dbReference type="Pfam" id="PF07687"/>
    </source>
</evidence>
<keyword evidence="3" id="KW-0479">Metal-binding</keyword>
<dbReference type="GO" id="GO:0046872">
    <property type="term" value="F:metal ion binding"/>
    <property type="evidence" value="ECO:0007669"/>
    <property type="project" value="UniProtKB-KW"/>
</dbReference>
<comment type="cofactor">
    <cofactor evidence="1">
        <name>Zn(2+)</name>
        <dbReference type="ChEBI" id="CHEBI:29105"/>
    </cofactor>
</comment>
<sequence>MTTVESAKELLAFHKGLVSISCITENEVDCTNYLEQYLTKLGYTVELQEIAPGRENVLAYLGPKGGPGRNPRVLFNTHIDVVPPYIEYREDEENVYGRGSSDAKGCMAAQVQAVEELRKEGKIQVGDVGFLFVVGEEVDHIGMVKANDLGLSPDYLIVGEPTESRLALGHKGVLRLNITIEGKAAHSGYPELGVSANEKMIDLLSKLKAVEWPKDDYFGQTTLNFGTIQGGLAANIVPAQCKAGLAFRIATSTQEVLDLVEGIIPKEQQLKDKITIERLTCWEPVRCHAVEGFETFVANYFTDIPSFTTAKHSLLFGPGSILCAHAPDEYINKKELIAAVGSYKDIVLKLFEESKQK</sequence>
<accession>A0A9P3H934</accession>
<dbReference type="AlphaFoldDB" id="A0A9P3H934"/>
<protein>
    <recommendedName>
        <fullName evidence="6">Peptidase M20 dimerisation domain-containing protein</fullName>
    </recommendedName>
</protein>
<dbReference type="GO" id="GO:0016787">
    <property type="term" value="F:hydrolase activity"/>
    <property type="evidence" value="ECO:0007669"/>
    <property type="project" value="UniProtKB-KW"/>
</dbReference>
<dbReference type="Gene3D" id="3.40.630.10">
    <property type="entry name" value="Zn peptidases"/>
    <property type="match status" value="1"/>
</dbReference>
<evidence type="ECO:0000256" key="5">
    <source>
        <dbReference type="ARBA" id="ARBA00022833"/>
    </source>
</evidence>
<evidence type="ECO:0000256" key="1">
    <source>
        <dbReference type="ARBA" id="ARBA00001947"/>
    </source>
</evidence>
<dbReference type="SUPFAM" id="SSF55031">
    <property type="entry name" value="Bacterial exopeptidase dimerisation domain"/>
    <property type="match status" value="1"/>
</dbReference>
<organism evidence="7 8">
    <name type="scientific">Entomortierella parvispora</name>
    <dbReference type="NCBI Taxonomy" id="205924"/>
    <lineage>
        <taxon>Eukaryota</taxon>
        <taxon>Fungi</taxon>
        <taxon>Fungi incertae sedis</taxon>
        <taxon>Mucoromycota</taxon>
        <taxon>Mortierellomycotina</taxon>
        <taxon>Mortierellomycetes</taxon>
        <taxon>Mortierellales</taxon>
        <taxon>Mortierellaceae</taxon>
        <taxon>Entomortierella</taxon>
    </lineage>
</organism>
<dbReference type="InterPro" id="IPR011650">
    <property type="entry name" value="Peptidase_M20_dimer"/>
</dbReference>
<dbReference type="CDD" id="cd05652">
    <property type="entry name" value="M20_ArgE_DapE-like_fungal"/>
    <property type="match status" value="1"/>
</dbReference>
<name>A0A9P3H934_9FUNG</name>
<keyword evidence="8" id="KW-1185">Reference proteome</keyword>
<reference evidence="7" key="2">
    <citation type="journal article" date="2022" name="Microbiol. Resour. Announc.">
        <title>Whole-Genome Sequence of Entomortierella parvispora E1425, a Mucoromycotan Fungus Associated with Burkholderiaceae-Related Endosymbiotic Bacteria.</title>
        <authorList>
            <person name="Herlambang A."/>
            <person name="Guo Y."/>
            <person name="Takashima Y."/>
            <person name="Narisawa K."/>
            <person name="Ohta H."/>
            <person name="Nishizawa T."/>
        </authorList>
    </citation>
    <scope>NUCLEOTIDE SEQUENCE</scope>
    <source>
        <strain evidence="7">E1425</strain>
    </source>
</reference>
<reference evidence="7" key="1">
    <citation type="submission" date="2021-11" db="EMBL/GenBank/DDBJ databases">
        <authorList>
            <person name="Herlambang A."/>
            <person name="Guo Y."/>
            <person name="Takashima Y."/>
            <person name="Nishizawa T."/>
        </authorList>
    </citation>
    <scope>NUCLEOTIDE SEQUENCE</scope>
    <source>
        <strain evidence="7">E1425</strain>
    </source>
</reference>
<evidence type="ECO:0000256" key="2">
    <source>
        <dbReference type="ARBA" id="ARBA00006247"/>
    </source>
</evidence>
<dbReference type="PANTHER" id="PTHR43808">
    <property type="entry name" value="ACETYLORNITHINE DEACETYLASE"/>
    <property type="match status" value="1"/>
</dbReference>
<dbReference type="Proteomes" id="UP000827284">
    <property type="component" value="Unassembled WGS sequence"/>
</dbReference>
<comment type="caution">
    <text evidence="7">The sequence shown here is derived from an EMBL/GenBank/DDBJ whole genome shotgun (WGS) entry which is preliminary data.</text>
</comment>
<comment type="similarity">
    <text evidence="2">Belongs to the peptidase M20A family.</text>
</comment>
<keyword evidence="5" id="KW-0862">Zinc</keyword>
<evidence type="ECO:0000256" key="3">
    <source>
        <dbReference type="ARBA" id="ARBA00022723"/>
    </source>
</evidence>
<dbReference type="Pfam" id="PF07687">
    <property type="entry name" value="M20_dimer"/>
    <property type="match status" value="1"/>
</dbReference>
<dbReference type="PANTHER" id="PTHR43808:SF8">
    <property type="entry name" value="PEPTIDASE M20 DIMERISATION DOMAIN-CONTAINING PROTEIN"/>
    <property type="match status" value="1"/>
</dbReference>
<dbReference type="OrthoDB" id="3064516at2759"/>
<dbReference type="SUPFAM" id="SSF53187">
    <property type="entry name" value="Zn-dependent exopeptidases"/>
    <property type="match status" value="1"/>
</dbReference>
<dbReference type="EMBL" id="BQFW01000006">
    <property type="protein sequence ID" value="GJJ72334.1"/>
    <property type="molecule type" value="Genomic_DNA"/>
</dbReference>